<dbReference type="Pfam" id="PF14291">
    <property type="entry name" value="DUF4371"/>
    <property type="match status" value="1"/>
</dbReference>
<dbReference type="InterPro" id="IPR025398">
    <property type="entry name" value="DUF4371"/>
</dbReference>
<evidence type="ECO:0000313" key="2">
    <source>
        <dbReference type="EMBL" id="TMW87189.1"/>
    </source>
</evidence>
<dbReference type="AlphaFoldDB" id="A0A6N2B0E9"/>
<name>A0A6N2B0E9_SOLCI</name>
<organism evidence="2">
    <name type="scientific">Solanum chilense</name>
    <name type="common">Tomato</name>
    <name type="synonym">Lycopersicon chilense</name>
    <dbReference type="NCBI Taxonomy" id="4083"/>
    <lineage>
        <taxon>Eukaryota</taxon>
        <taxon>Viridiplantae</taxon>
        <taxon>Streptophyta</taxon>
        <taxon>Embryophyta</taxon>
        <taxon>Tracheophyta</taxon>
        <taxon>Spermatophyta</taxon>
        <taxon>Magnoliopsida</taxon>
        <taxon>eudicotyledons</taxon>
        <taxon>Gunneridae</taxon>
        <taxon>Pentapetalae</taxon>
        <taxon>asterids</taxon>
        <taxon>lamiids</taxon>
        <taxon>Solanales</taxon>
        <taxon>Solanaceae</taxon>
        <taxon>Solanoideae</taxon>
        <taxon>Solaneae</taxon>
        <taxon>Solanum</taxon>
        <taxon>Solanum subgen. Lycopersicon</taxon>
    </lineage>
</organism>
<reference evidence="2" key="1">
    <citation type="submission" date="2019-05" db="EMBL/GenBank/DDBJ databases">
        <title>The de novo reference genome and transcriptome assemblies of the wild tomato species Solanum chilense.</title>
        <authorList>
            <person name="Stam R."/>
            <person name="Nosenko T."/>
            <person name="Hoerger A.C."/>
            <person name="Stephan W."/>
            <person name="Seidel M.A."/>
            <person name="Kuhn J.M.M."/>
            <person name="Haberer G."/>
            <person name="Tellier A."/>
        </authorList>
    </citation>
    <scope>NUCLEOTIDE SEQUENCE</scope>
    <source>
        <tissue evidence="2">Mature leaves</tissue>
    </source>
</reference>
<comment type="caution">
    <text evidence="2">The sequence shown here is derived from an EMBL/GenBank/DDBJ whole genome shotgun (WGS) entry which is preliminary data.</text>
</comment>
<accession>A0A6N2B0E9</accession>
<dbReference type="EMBL" id="RXGB01005882">
    <property type="protein sequence ID" value="TMW87189.1"/>
    <property type="molecule type" value="Genomic_DNA"/>
</dbReference>
<proteinExistence type="predicted"/>
<feature type="domain" description="DUF4371" evidence="1">
    <location>
        <begin position="5"/>
        <end position="58"/>
    </location>
</feature>
<gene>
    <name evidence="2" type="ORF">EJD97_020308</name>
</gene>
<evidence type="ECO:0000259" key="1">
    <source>
        <dbReference type="Pfam" id="PF14291"/>
    </source>
</evidence>
<protein>
    <recommendedName>
        <fullName evidence="1">DUF4371 domain-containing protein</fullName>
    </recommendedName>
</protein>
<sequence length="61" mass="6758">MLLEVNSVILKYASKNVMITSPKNQKDIISVRAKLTMTDLIYDLDGGLFGILVDESTNITL</sequence>